<gene>
    <name evidence="22" type="ORF">ACH5RR_036214</name>
</gene>
<comment type="caution">
    <text evidence="22">The sequence shown here is derived from an EMBL/GenBank/DDBJ whole genome shotgun (WGS) entry which is preliminary data.</text>
</comment>
<keyword evidence="6" id="KW-0808">Transferase</keyword>
<name>A0ABD2Y6F9_9GENT</name>
<dbReference type="GO" id="GO:0005524">
    <property type="term" value="F:ATP binding"/>
    <property type="evidence" value="ECO:0007669"/>
    <property type="project" value="UniProtKB-UniRule"/>
</dbReference>
<feature type="signal peptide" evidence="20">
    <location>
        <begin position="1"/>
        <end position="31"/>
    </location>
</feature>
<accession>A0ABD2Y6F9</accession>
<dbReference type="InterPro" id="IPR025287">
    <property type="entry name" value="WAK_GUB"/>
</dbReference>
<dbReference type="InterPro" id="IPR017441">
    <property type="entry name" value="Protein_kinase_ATP_BS"/>
</dbReference>
<keyword evidence="15" id="KW-0325">Glycoprotein</keyword>
<dbReference type="SUPFAM" id="SSF56112">
    <property type="entry name" value="Protein kinase-like (PK-like)"/>
    <property type="match status" value="1"/>
</dbReference>
<evidence type="ECO:0000259" key="21">
    <source>
        <dbReference type="PROSITE" id="PS50011"/>
    </source>
</evidence>
<evidence type="ECO:0000256" key="14">
    <source>
        <dbReference type="ARBA" id="ARBA00023170"/>
    </source>
</evidence>
<dbReference type="InterPro" id="IPR011009">
    <property type="entry name" value="Kinase-like_dom_sf"/>
</dbReference>
<keyword evidence="11 18" id="KW-0067">ATP-binding</keyword>
<dbReference type="InterPro" id="IPR032872">
    <property type="entry name" value="WAK_assoc_C"/>
</dbReference>
<comment type="catalytic activity">
    <reaction evidence="16">
        <text>L-threonyl-[protein] + ATP = O-phospho-L-threonyl-[protein] + ADP + H(+)</text>
        <dbReference type="Rhea" id="RHEA:46608"/>
        <dbReference type="Rhea" id="RHEA-COMP:11060"/>
        <dbReference type="Rhea" id="RHEA-COMP:11605"/>
        <dbReference type="ChEBI" id="CHEBI:15378"/>
        <dbReference type="ChEBI" id="CHEBI:30013"/>
        <dbReference type="ChEBI" id="CHEBI:30616"/>
        <dbReference type="ChEBI" id="CHEBI:61977"/>
        <dbReference type="ChEBI" id="CHEBI:456216"/>
        <dbReference type="EC" id="2.7.11.1"/>
    </reaction>
</comment>
<evidence type="ECO:0000256" key="1">
    <source>
        <dbReference type="ARBA" id="ARBA00004251"/>
    </source>
</evidence>
<dbReference type="PANTHER" id="PTHR46008">
    <property type="entry name" value="LEAF RUST 10 DISEASE-RESISTANCE LOCUS RECEPTOR-LIKE PROTEIN KINASE-LIKE 1.4"/>
    <property type="match status" value="1"/>
</dbReference>
<dbReference type="GO" id="GO:0005886">
    <property type="term" value="C:plasma membrane"/>
    <property type="evidence" value="ECO:0007669"/>
    <property type="project" value="UniProtKB-SubCell"/>
</dbReference>
<dbReference type="Gene3D" id="1.10.510.10">
    <property type="entry name" value="Transferase(Phosphotransferase) domain 1"/>
    <property type="match status" value="1"/>
</dbReference>
<evidence type="ECO:0000313" key="22">
    <source>
        <dbReference type="EMBL" id="KAL3501765.1"/>
    </source>
</evidence>
<sequence length="668" mass="75474">MNQYRSNMYSFIEFFNFSILFFIFVLETSFASDDPQYEACAPKLCGNVNISFPFYIQGQQESYCGYPGFELNCSSSQEPVIHVPENDYVIDHIFYENRTFSVKNAAVSGSGDCLPEISNITENSHFGVVSPSRLHILTNCKNPLLGEQIPYCSNKSNRGLAMFADDENLSVVLKECERNVLAPVEVNEGEIDNGIRYYEEVLSRGFVFNWTASDCSECCESGGRCGFNSTSYEFLCFCPDRPHRVSCKSRKKKLKVILATVIPGVAFIILVMVVLVIWRRKKGINGVFHFLSRTTSEPSSKPDLEGGSVYFGVPVFSYTELEEATNSFDASKELGDGGFGTVYHGKLRDGREVAVKRLYEHNFKRMEQFMNEIEILTRLRHRNLVTLYGCTSRRSRELLLVYEYIPNGTVADHLHGDRAHDKYLTWSHRMNIAIETADALAYLHNSDIIHRDIKTNNILLDHNFCVKVADFGLSRLFPTDVSHISTAPQGTPGYVDPEYHQCYQLTDKSDVYSFGVVLIELISSMPAVDISRHRHEINLANLAINRIQRCAFDELIDPSLGYKSDAEIMKMTTSVAELAFRCLQLEKEMRPSMQEVSETLKDIQDSKDILVDDTNETNEAAAESRNRMVPRSPESEDIVLLQNVKFPSSPTSVADIWVSSSTTTSTST</sequence>
<evidence type="ECO:0000256" key="4">
    <source>
        <dbReference type="ARBA" id="ARBA00022527"/>
    </source>
</evidence>
<feature type="transmembrane region" description="Helical" evidence="19">
    <location>
        <begin position="256"/>
        <end position="278"/>
    </location>
</feature>
<dbReference type="EMBL" id="JBJUIK010000015">
    <property type="protein sequence ID" value="KAL3501765.1"/>
    <property type="molecule type" value="Genomic_DNA"/>
</dbReference>
<dbReference type="Proteomes" id="UP001630127">
    <property type="component" value="Unassembled WGS sequence"/>
</dbReference>
<keyword evidence="5" id="KW-0597">Phosphoprotein</keyword>
<dbReference type="PROSITE" id="PS00108">
    <property type="entry name" value="PROTEIN_KINASE_ST"/>
    <property type="match status" value="1"/>
</dbReference>
<feature type="domain" description="Protein kinase" evidence="21">
    <location>
        <begin position="328"/>
        <end position="600"/>
    </location>
</feature>
<comment type="subcellular location">
    <subcellularLocation>
        <location evidence="1">Cell membrane</location>
        <topology evidence="1">Single-pass type I membrane protein</topology>
    </subcellularLocation>
</comment>
<dbReference type="FunFam" id="1.10.510.10:FF:000161">
    <property type="entry name" value="Wall-associated receptor kinase-like 20"/>
    <property type="match status" value="1"/>
</dbReference>
<dbReference type="InterPro" id="IPR008271">
    <property type="entry name" value="Ser/Thr_kinase_AS"/>
</dbReference>
<evidence type="ECO:0000256" key="5">
    <source>
        <dbReference type="ARBA" id="ARBA00022553"/>
    </source>
</evidence>
<dbReference type="Pfam" id="PF13947">
    <property type="entry name" value="GUB_WAK_bind"/>
    <property type="match status" value="1"/>
</dbReference>
<keyword evidence="12 19" id="KW-1133">Transmembrane helix</keyword>
<dbReference type="PROSITE" id="PS00107">
    <property type="entry name" value="PROTEIN_KINASE_ATP"/>
    <property type="match status" value="1"/>
</dbReference>
<evidence type="ECO:0000256" key="9">
    <source>
        <dbReference type="ARBA" id="ARBA00022741"/>
    </source>
</evidence>
<evidence type="ECO:0000256" key="16">
    <source>
        <dbReference type="ARBA" id="ARBA00047899"/>
    </source>
</evidence>
<feature type="chain" id="PRO_5044833764" description="non-specific serine/threonine protein kinase" evidence="20">
    <location>
        <begin position="32"/>
        <end position="668"/>
    </location>
</feature>
<protein>
    <recommendedName>
        <fullName evidence="2">non-specific serine/threonine protein kinase</fullName>
        <ecNumber evidence="2">2.7.11.1</ecNumber>
    </recommendedName>
</protein>
<evidence type="ECO:0000256" key="2">
    <source>
        <dbReference type="ARBA" id="ARBA00012513"/>
    </source>
</evidence>
<evidence type="ECO:0000256" key="18">
    <source>
        <dbReference type="PROSITE-ProRule" id="PRU10141"/>
    </source>
</evidence>
<evidence type="ECO:0000256" key="11">
    <source>
        <dbReference type="ARBA" id="ARBA00022840"/>
    </source>
</evidence>
<evidence type="ECO:0000256" key="6">
    <source>
        <dbReference type="ARBA" id="ARBA00022679"/>
    </source>
</evidence>
<dbReference type="PANTHER" id="PTHR46008:SF2">
    <property type="entry name" value="LEAF RUST 10 DISEASE-RESISTANCE LOCUS RECEPTOR-LIKE PROTEIN KINASE-LIKE 1.4"/>
    <property type="match status" value="1"/>
</dbReference>
<evidence type="ECO:0000313" key="23">
    <source>
        <dbReference type="Proteomes" id="UP001630127"/>
    </source>
</evidence>
<evidence type="ECO:0000256" key="17">
    <source>
        <dbReference type="ARBA" id="ARBA00048679"/>
    </source>
</evidence>
<dbReference type="SMART" id="SM00220">
    <property type="entry name" value="S_TKc"/>
    <property type="match status" value="1"/>
</dbReference>
<evidence type="ECO:0000256" key="3">
    <source>
        <dbReference type="ARBA" id="ARBA00022475"/>
    </source>
</evidence>
<dbReference type="InterPro" id="IPR000719">
    <property type="entry name" value="Prot_kinase_dom"/>
</dbReference>
<keyword evidence="4" id="KW-0723">Serine/threonine-protein kinase</keyword>
<evidence type="ECO:0000256" key="19">
    <source>
        <dbReference type="SAM" id="Phobius"/>
    </source>
</evidence>
<evidence type="ECO:0000256" key="8">
    <source>
        <dbReference type="ARBA" id="ARBA00022729"/>
    </source>
</evidence>
<reference evidence="22 23" key="1">
    <citation type="submission" date="2024-11" db="EMBL/GenBank/DDBJ databases">
        <title>A near-complete genome assembly of Cinchona calisaya.</title>
        <authorList>
            <person name="Lian D.C."/>
            <person name="Zhao X.W."/>
            <person name="Wei L."/>
        </authorList>
    </citation>
    <scope>NUCLEOTIDE SEQUENCE [LARGE SCALE GENOMIC DNA]</scope>
    <source>
        <tissue evidence="22">Nenye</tissue>
    </source>
</reference>
<comment type="catalytic activity">
    <reaction evidence="17">
        <text>L-seryl-[protein] + ATP = O-phospho-L-seryl-[protein] + ADP + H(+)</text>
        <dbReference type="Rhea" id="RHEA:17989"/>
        <dbReference type="Rhea" id="RHEA-COMP:9863"/>
        <dbReference type="Rhea" id="RHEA-COMP:11604"/>
        <dbReference type="ChEBI" id="CHEBI:15378"/>
        <dbReference type="ChEBI" id="CHEBI:29999"/>
        <dbReference type="ChEBI" id="CHEBI:30616"/>
        <dbReference type="ChEBI" id="CHEBI:83421"/>
        <dbReference type="ChEBI" id="CHEBI:456216"/>
        <dbReference type="EC" id="2.7.11.1"/>
    </reaction>
</comment>
<keyword evidence="14" id="KW-0675">Receptor</keyword>
<evidence type="ECO:0000256" key="7">
    <source>
        <dbReference type="ARBA" id="ARBA00022692"/>
    </source>
</evidence>
<evidence type="ECO:0000256" key="20">
    <source>
        <dbReference type="SAM" id="SignalP"/>
    </source>
</evidence>
<dbReference type="GO" id="GO:0004674">
    <property type="term" value="F:protein serine/threonine kinase activity"/>
    <property type="evidence" value="ECO:0007669"/>
    <property type="project" value="UniProtKB-KW"/>
</dbReference>
<keyword evidence="9 18" id="KW-0547">Nucleotide-binding</keyword>
<dbReference type="FunFam" id="3.30.200.20:FF:000214">
    <property type="entry name" value="WAK1-OsWAK receptor-like cytoplasmic kinase (OsWAK-RLCK)"/>
    <property type="match status" value="1"/>
</dbReference>
<evidence type="ECO:0000256" key="10">
    <source>
        <dbReference type="ARBA" id="ARBA00022777"/>
    </source>
</evidence>
<keyword evidence="7 19" id="KW-0812">Transmembrane</keyword>
<dbReference type="AlphaFoldDB" id="A0ABD2Y6F9"/>
<evidence type="ECO:0000256" key="13">
    <source>
        <dbReference type="ARBA" id="ARBA00023136"/>
    </source>
</evidence>
<evidence type="ECO:0000256" key="12">
    <source>
        <dbReference type="ARBA" id="ARBA00022989"/>
    </source>
</evidence>
<proteinExistence type="predicted"/>
<dbReference type="PROSITE" id="PS50011">
    <property type="entry name" value="PROTEIN_KINASE_DOM"/>
    <property type="match status" value="1"/>
</dbReference>
<keyword evidence="3" id="KW-1003">Cell membrane</keyword>
<evidence type="ECO:0000256" key="15">
    <source>
        <dbReference type="ARBA" id="ARBA00023180"/>
    </source>
</evidence>
<dbReference type="EC" id="2.7.11.1" evidence="2"/>
<dbReference type="Gene3D" id="3.30.200.20">
    <property type="entry name" value="Phosphorylase Kinase, domain 1"/>
    <property type="match status" value="1"/>
</dbReference>
<keyword evidence="8 20" id="KW-0732">Signal</keyword>
<dbReference type="Pfam" id="PF07714">
    <property type="entry name" value="PK_Tyr_Ser-Thr"/>
    <property type="match status" value="1"/>
</dbReference>
<dbReference type="InterPro" id="IPR001245">
    <property type="entry name" value="Ser-Thr/Tyr_kinase_cat_dom"/>
</dbReference>
<keyword evidence="13 19" id="KW-0472">Membrane</keyword>
<dbReference type="Pfam" id="PF14380">
    <property type="entry name" value="WAK_assoc"/>
    <property type="match status" value="1"/>
</dbReference>
<organism evidence="22 23">
    <name type="scientific">Cinchona calisaya</name>
    <dbReference type="NCBI Taxonomy" id="153742"/>
    <lineage>
        <taxon>Eukaryota</taxon>
        <taxon>Viridiplantae</taxon>
        <taxon>Streptophyta</taxon>
        <taxon>Embryophyta</taxon>
        <taxon>Tracheophyta</taxon>
        <taxon>Spermatophyta</taxon>
        <taxon>Magnoliopsida</taxon>
        <taxon>eudicotyledons</taxon>
        <taxon>Gunneridae</taxon>
        <taxon>Pentapetalae</taxon>
        <taxon>asterids</taxon>
        <taxon>lamiids</taxon>
        <taxon>Gentianales</taxon>
        <taxon>Rubiaceae</taxon>
        <taxon>Cinchonoideae</taxon>
        <taxon>Cinchoneae</taxon>
        <taxon>Cinchona</taxon>
    </lineage>
</organism>
<keyword evidence="23" id="KW-1185">Reference proteome</keyword>
<keyword evidence="10" id="KW-0418">Kinase</keyword>
<feature type="binding site" evidence="18">
    <location>
        <position position="356"/>
    </location>
    <ligand>
        <name>ATP</name>
        <dbReference type="ChEBI" id="CHEBI:30616"/>
    </ligand>
</feature>